<gene>
    <name evidence="7" type="ORF">ACFY35_24555</name>
</gene>
<evidence type="ECO:0000256" key="5">
    <source>
        <dbReference type="SAM" id="SignalP"/>
    </source>
</evidence>
<feature type="compositionally biased region" description="Polar residues" evidence="3">
    <location>
        <begin position="443"/>
        <end position="454"/>
    </location>
</feature>
<keyword evidence="2" id="KW-0119">Carbohydrate metabolism</keyword>
<dbReference type="InterPro" id="IPR036116">
    <property type="entry name" value="FN3_sf"/>
</dbReference>
<evidence type="ECO:0000256" key="3">
    <source>
        <dbReference type="SAM" id="MobiDB-lite"/>
    </source>
</evidence>
<evidence type="ECO:0000259" key="6">
    <source>
        <dbReference type="PROSITE" id="PS50853"/>
    </source>
</evidence>
<dbReference type="InterPro" id="IPR013783">
    <property type="entry name" value="Ig-like_fold"/>
</dbReference>
<dbReference type="Gene3D" id="2.60.40.10">
    <property type="entry name" value="Immunoglobulins"/>
    <property type="match status" value="2"/>
</dbReference>
<sequence length="670" mass="67445">MVRSHRRRFGAALLATVLCGMLAVVDTPPAVAVVPTGDLTEVAVYTVSFSGDVMRVGPDGTVTFPATGLTPLGQGIAAAPDGTLYVSSPPNDTVWKIAPGGSPAAVPFTATVDSPQDIAVDDTGALYTVSTGTGKVIKRATNGTEAEIPFTAAIVSAMAVDHDGSHIYLLDVMNGEIVRMDADGGNRTVVVGFNDIHNIQAITVDDQQRVYAGTVDGHIYRITQGPGPRTIDDLTSAAGNITDVAVADNGEVFATRFTSADVVRVHTDGSVEQVLDQVPSPIGLLVRTVPAPPATVTATAGAGSADVEWDTGQTNGGSPIVRYTAVSDPGGLTCTPIVPADTHCTVTGLTNGQAYTFKVVASTTMGGDGESLLSPASGPVTPSLPSPSPSPSTTSPSPAPSTISPTTPPITLPSPSPSTTSASPSPSPTPTPTSTVPNPPTGVTATAATSSIEVSWQRPADNGVAITGYRAIADPGPALCTTTGATTCVLGGTAGTSYRVRVVALSAKGTSKLSAYSNAAVPTAPTVATTPPVTSVPLNTDQGQISTAAPGQSVTLVGEGYAAYSTVTLTIYSTPVVLATIATDKNGAFSKTVTVPADLASGKHAFTATGVDPSGKPRAMRLDVTVQPEPSRLPVTGTAVMWLVVTGLGMTIAGAGLRLASGAERTKSGL</sequence>
<evidence type="ECO:0000313" key="7">
    <source>
        <dbReference type="EMBL" id="MFF5292628.1"/>
    </source>
</evidence>
<feature type="region of interest" description="Disordered" evidence="3">
    <location>
        <begin position="368"/>
        <end position="454"/>
    </location>
</feature>
<feature type="domain" description="Fibronectin type-III" evidence="6">
    <location>
        <begin position="436"/>
        <end position="526"/>
    </location>
</feature>
<dbReference type="InterPro" id="IPR011042">
    <property type="entry name" value="6-blade_b-propeller_TolB-like"/>
</dbReference>
<dbReference type="EMBL" id="JBIAZU010000004">
    <property type="protein sequence ID" value="MFF5292628.1"/>
    <property type="molecule type" value="Genomic_DNA"/>
</dbReference>
<dbReference type="Proteomes" id="UP001602245">
    <property type="component" value="Unassembled WGS sequence"/>
</dbReference>
<reference evidence="7 8" key="1">
    <citation type="submission" date="2024-10" db="EMBL/GenBank/DDBJ databases">
        <title>The Natural Products Discovery Center: Release of the First 8490 Sequenced Strains for Exploring Actinobacteria Biosynthetic Diversity.</title>
        <authorList>
            <person name="Kalkreuter E."/>
            <person name="Kautsar S.A."/>
            <person name="Yang D."/>
            <person name="Bader C.D."/>
            <person name="Teijaro C.N."/>
            <person name="Fluegel L."/>
            <person name="Davis C.M."/>
            <person name="Simpson J.R."/>
            <person name="Lauterbach L."/>
            <person name="Steele A.D."/>
            <person name="Gui C."/>
            <person name="Meng S."/>
            <person name="Li G."/>
            <person name="Viehrig K."/>
            <person name="Ye F."/>
            <person name="Su P."/>
            <person name="Kiefer A.F."/>
            <person name="Nichols A."/>
            <person name="Cepeda A.J."/>
            <person name="Yan W."/>
            <person name="Fan B."/>
            <person name="Jiang Y."/>
            <person name="Adhikari A."/>
            <person name="Zheng C.-J."/>
            <person name="Schuster L."/>
            <person name="Cowan T.M."/>
            <person name="Smanski M.J."/>
            <person name="Chevrette M.G."/>
            <person name="De Carvalho L.P.S."/>
            <person name="Shen B."/>
        </authorList>
    </citation>
    <scope>NUCLEOTIDE SEQUENCE [LARGE SCALE GENOMIC DNA]</scope>
    <source>
        <strain evidence="7 8">NPDC000087</strain>
    </source>
</reference>
<keyword evidence="4" id="KW-0472">Membrane</keyword>
<feature type="signal peptide" evidence="5">
    <location>
        <begin position="1"/>
        <end position="32"/>
    </location>
</feature>
<organism evidence="7 8">
    <name type="scientific">Paractinoplanes globisporus</name>
    <dbReference type="NCBI Taxonomy" id="113565"/>
    <lineage>
        <taxon>Bacteria</taxon>
        <taxon>Bacillati</taxon>
        <taxon>Actinomycetota</taxon>
        <taxon>Actinomycetes</taxon>
        <taxon>Micromonosporales</taxon>
        <taxon>Micromonosporaceae</taxon>
        <taxon>Paractinoplanes</taxon>
    </lineage>
</organism>
<keyword evidence="5" id="KW-0732">Signal</keyword>
<evidence type="ECO:0000313" key="8">
    <source>
        <dbReference type="Proteomes" id="UP001602245"/>
    </source>
</evidence>
<dbReference type="PRINTS" id="PR01217">
    <property type="entry name" value="PRICHEXTENSN"/>
</dbReference>
<feature type="domain" description="Fibronectin type-III" evidence="6">
    <location>
        <begin position="289"/>
        <end position="387"/>
    </location>
</feature>
<dbReference type="RefSeq" id="WP_157295968.1">
    <property type="nucleotide sequence ID" value="NZ_JBIAZU010000004.1"/>
</dbReference>
<dbReference type="Pfam" id="PF00041">
    <property type="entry name" value="fn3"/>
    <property type="match status" value="2"/>
</dbReference>
<dbReference type="InterPro" id="IPR003961">
    <property type="entry name" value="FN3_dom"/>
</dbReference>
<dbReference type="PANTHER" id="PTHR40274">
    <property type="entry name" value="VIRGINIAMYCIN B LYASE"/>
    <property type="match status" value="1"/>
</dbReference>
<dbReference type="SUPFAM" id="SSF101898">
    <property type="entry name" value="NHL repeat"/>
    <property type="match status" value="1"/>
</dbReference>
<keyword evidence="1" id="KW-0378">Hydrolase</keyword>
<keyword evidence="4" id="KW-0812">Transmembrane</keyword>
<evidence type="ECO:0000256" key="4">
    <source>
        <dbReference type="SAM" id="Phobius"/>
    </source>
</evidence>
<feature type="compositionally biased region" description="Low complexity" evidence="3">
    <location>
        <begin position="391"/>
        <end position="405"/>
    </location>
</feature>
<dbReference type="SUPFAM" id="SSF49265">
    <property type="entry name" value="Fibronectin type III"/>
    <property type="match status" value="2"/>
</dbReference>
<dbReference type="CDD" id="cd00063">
    <property type="entry name" value="FN3"/>
    <property type="match status" value="2"/>
</dbReference>
<evidence type="ECO:0000256" key="2">
    <source>
        <dbReference type="ARBA" id="ARBA00023326"/>
    </source>
</evidence>
<dbReference type="InterPro" id="IPR051344">
    <property type="entry name" value="Vgb"/>
</dbReference>
<proteinExistence type="predicted"/>
<feature type="compositionally biased region" description="Pro residues" evidence="3">
    <location>
        <begin position="406"/>
        <end position="416"/>
    </location>
</feature>
<dbReference type="SMART" id="SM00060">
    <property type="entry name" value="FN3"/>
    <property type="match status" value="2"/>
</dbReference>
<evidence type="ECO:0000256" key="1">
    <source>
        <dbReference type="ARBA" id="ARBA00023295"/>
    </source>
</evidence>
<comment type="caution">
    <text evidence="7">The sequence shown here is derived from an EMBL/GenBank/DDBJ whole genome shotgun (WGS) entry which is preliminary data.</text>
</comment>
<keyword evidence="1" id="KW-0326">Glycosidase</keyword>
<keyword evidence="2" id="KW-0624">Polysaccharide degradation</keyword>
<dbReference type="PANTHER" id="PTHR40274:SF4">
    <property type="entry name" value="BLL1406 PROTEIN"/>
    <property type="match status" value="1"/>
</dbReference>
<dbReference type="PROSITE" id="PS50853">
    <property type="entry name" value="FN3"/>
    <property type="match status" value="2"/>
</dbReference>
<feature type="chain" id="PRO_5045694948" evidence="5">
    <location>
        <begin position="33"/>
        <end position="670"/>
    </location>
</feature>
<protein>
    <submittedName>
        <fullName evidence="7">Fibronectin type III domain-containing protein</fullName>
    </submittedName>
</protein>
<accession>A0ABW6WHZ6</accession>
<feature type="transmembrane region" description="Helical" evidence="4">
    <location>
        <begin position="639"/>
        <end position="660"/>
    </location>
</feature>
<keyword evidence="4" id="KW-1133">Transmembrane helix</keyword>
<dbReference type="Gene3D" id="2.120.10.30">
    <property type="entry name" value="TolB, C-terminal domain"/>
    <property type="match status" value="1"/>
</dbReference>
<name>A0ABW6WHZ6_9ACTN</name>
<keyword evidence="8" id="KW-1185">Reference proteome</keyword>